<gene>
    <name evidence="3" type="ORF">HNQ39_002884</name>
</gene>
<sequence length="347" mass="37795">MQRRSFLLGLVFLEAGCMEQQGLEWRSVRGDEVEGKGWAQTAAPFDRLPERAQATVPPAVWNLSRSSAGLCYRFVTASPQIGVRWSVGGELAMPHMPASGVSGVDLYGRGSDNKWRFIGVGQPRQQVGNQVVFAGASGGLREFCLYLPLYNSTIRLELGCAPGAAALPAPPRAHKPIVFYGTSITQGGCASRPGMAFTAIAARTLDRPHLNLGFSGNGKMELALAELLGELDASVFVLDCLRNMSDELVRERLEPFVRRLREKRPTTPILCAGDAFLDNPKEPSRSKLTREAVEKLTREGLPHLHYLPMRGAWGTDGEATVDGVHPTDLGMSRQAEVFVKALRKLIG</sequence>
<feature type="domain" description="SGNH hydrolase-type esterase N-terminal" evidence="2">
    <location>
        <begin position="25"/>
        <end position="164"/>
    </location>
</feature>
<accession>A0A7W9W6Z2</accession>
<name>A0A7W9W6Z2_ARMRO</name>
<comment type="caution">
    <text evidence="3">The sequence shown here is derived from an EMBL/GenBank/DDBJ whole genome shotgun (WGS) entry which is preliminary data.</text>
</comment>
<dbReference type="InterPro" id="IPR032740">
    <property type="entry name" value="GxDLY"/>
</dbReference>
<dbReference type="Pfam" id="PF14606">
    <property type="entry name" value="Lipase_GDSL_3"/>
    <property type="match status" value="1"/>
</dbReference>
<proteinExistence type="predicted"/>
<dbReference type="EMBL" id="JACHGW010000002">
    <property type="protein sequence ID" value="MBB6051093.1"/>
    <property type="molecule type" value="Genomic_DNA"/>
</dbReference>
<dbReference type="Proteomes" id="UP000520814">
    <property type="component" value="Unassembled WGS sequence"/>
</dbReference>
<evidence type="ECO:0000259" key="2">
    <source>
        <dbReference type="Pfam" id="PF14607"/>
    </source>
</evidence>
<dbReference type="RefSeq" id="WP_184197259.1">
    <property type="nucleotide sequence ID" value="NZ_JACHGW010000002.1"/>
</dbReference>
<dbReference type="SUPFAM" id="SSF52266">
    <property type="entry name" value="SGNH hydrolase"/>
    <property type="match status" value="1"/>
</dbReference>
<dbReference type="InterPro" id="IPR036514">
    <property type="entry name" value="SGNH_hydro_sf"/>
</dbReference>
<reference evidence="3 4" key="1">
    <citation type="submission" date="2020-08" db="EMBL/GenBank/DDBJ databases">
        <title>Genomic Encyclopedia of Type Strains, Phase IV (KMG-IV): sequencing the most valuable type-strain genomes for metagenomic binning, comparative biology and taxonomic classification.</title>
        <authorList>
            <person name="Goeker M."/>
        </authorList>
    </citation>
    <scope>NUCLEOTIDE SEQUENCE [LARGE SCALE GENOMIC DNA]</scope>
    <source>
        <strain evidence="3 4">DSM 23562</strain>
    </source>
</reference>
<dbReference type="InterPro" id="IPR013830">
    <property type="entry name" value="SGNH_hydro"/>
</dbReference>
<dbReference type="Gene3D" id="2.60.120.260">
    <property type="entry name" value="Galactose-binding domain-like"/>
    <property type="match status" value="1"/>
</dbReference>
<protein>
    <submittedName>
        <fullName evidence="3">Lysophospholipase L1-like esterase</fullName>
    </submittedName>
</protein>
<evidence type="ECO:0000313" key="3">
    <source>
        <dbReference type="EMBL" id="MBB6051093.1"/>
    </source>
</evidence>
<feature type="domain" description="SGNH hydrolase-type esterase" evidence="1">
    <location>
        <begin position="175"/>
        <end position="342"/>
    </location>
</feature>
<organism evidence="3 4">
    <name type="scientific">Armatimonas rosea</name>
    <dbReference type="NCBI Taxonomy" id="685828"/>
    <lineage>
        <taxon>Bacteria</taxon>
        <taxon>Bacillati</taxon>
        <taxon>Armatimonadota</taxon>
        <taxon>Armatimonadia</taxon>
        <taxon>Armatimonadales</taxon>
        <taxon>Armatimonadaceae</taxon>
        <taxon>Armatimonas</taxon>
    </lineage>
</organism>
<keyword evidence="4" id="KW-1185">Reference proteome</keyword>
<evidence type="ECO:0000259" key="1">
    <source>
        <dbReference type="Pfam" id="PF14606"/>
    </source>
</evidence>
<dbReference type="Pfam" id="PF14607">
    <property type="entry name" value="GxDLY"/>
    <property type="match status" value="1"/>
</dbReference>
<dbReference type="AlphaFoldDB" id="A0A7W9W6Z2"/>
<evidence type="ECO:0000313" key="4">
    <source>
        <dbReference type="Proteomes" id="UP000520814"/>
    </source>
</evidence>
<dbReference type="Gene3D" id="3.40.50.1110">
    <property type="entry name" value="SGNH hydrolase"/>
    <property type="match status" value="1"/>
</dbReference>